<gene>
    <name evidence="1" type="ORF">DPMN_138372</name>
</gene>
<name>A0A9D4JFJ9_DREPO</name>
<reference evidence="1" key="2">
    <citation type="submission" date="2020-11" db="EMBL/GenBank/DDBJ databases">
        <authorList>
            <person name="McCartney M.A."/>
            <person name="Auch B."/>
            <person name="Kono T."/>
            <person name="Mallez S."/>
            <person name="Becker A."/>
            <person name="Gohl D.M."/>
            <person name="Silverstein K.A.T."/>
            <person name="Koren S."/>
            <person name="Bechman K.B."/>
            <person name="Herman A."/>
            <person name="Abrahante J.E."/>
            <person name="Garbe J."/>
        </authorList>
    </citation>
    <scope>NUCLEOTIDE SEQUENCE</scope>
    <source>
        <strain evidence="1">Duluth1</strain>
        <tissue evidence="1">Whole animal</tissue>
    </source>
</reference>
<evidence type="ECO:0000313" key="1">
    <source>
        <dbReference type="EMBL" id="KAH3809990.1"/>
    </source>
</evidence>
<keyword evidence="2" id="KW-1185">Reference proteome</keyword>
<sequence>MLKFYCWMKGYRITWRKPHLPGMVTINNTLIRLERESNHDSLGEYCVYQPLR</sequence>
<dbReference type="AlphaFoldDB" id="A0A9D4JFJ9"/>
<accession>A0A9D4JFJ9</accession>
<organism evidence="1 2">
    <name type="scientific">Dreissena polymorpha</name>
    <name type="common">Zebra mussel</name>
    <name type="synonym">Mytilus polymorpha</name>
    <dbReference type="NCBI Taxonomy" id="45954"/>
    <lineage>
        <taxon>Eukaryota</taxon>
        <taxon>Metazoa</taxon>
        <taxon>Spiralia</taxon>
        <taxon>Lophotrochozoa</taxon>
        <taxon>Mollusca</taxon>
        <taxon>Bivalvia</taxon>
        <taxon>Autobranchia</taxon>
        <taxon>Heteroconchia</taxon>
        <taxon>Euheterodonta</taxon>
        <taxon>Imparidentia</taxon>
        <taxon>Neoheterodontei</taxon>
        <taxon>Myida</taxon>
        <taxon>Dreissenoidea</taxon>
        <taxon>Dreissenidae</taxon>
        <taxon>Dreissena</taxon>
    </lineage>
</organism>
<comment type="caution">
    <text evidence="1">The sequence shown here is derived from an EMBL/GenBank/DDBJ whole genome shotgun (WGS) entry which is preliminary data.</text>
</comment>
<dbReference type="EMBL" id="JAIWYP010000006">
    <property type="protein sequence ID" value="KAH3809990.1"/>
    <property type="molecule type" value="Genomic_DNA"/>
</dbReference>
<proteinExistence type="predicted"/>
<evidence type="ECO:0000313" key="2">
    <source>
        <dbReference type="Proteomes" id="UP000828390"/>
    </source>
</evidence>
<protein>
    <submittedName>
        <fullName evidence="1">Uncharacterized protein</fullName>
    </submittedName>
</protein>
<reference evidence="1" key="1">
    <citation type="journal article" date="2019" name="bioRxiv">
        <title>The Genome of the Zebra Mussel, Dreissena polymorpha: A Resource for Invasive Species Research.</title>
        <authorList>
            <person name="McCartney M.A."/>
            <person name="Auch B."/>
            <person name="Kono T."/>
            <person name="Mallez S."/>
            <person name="Zhang Y."/>
            <person name="Obille A."/>
            <person name="Becker A."/>
            <person name="Abrahante J.E."/>
            <person name="Garbe J."/>
            <person name="Badalamenti J.P."/>
            <person name="Herman A."/>
            <person name="Mangelson H."/>
            <person name="Liachko I."/>
            <person name="Sullivan S."/>
            <person name="Sone E.D."/>
            <person name="Koren S."/>
            <person name="Silverstein K.A.T."/>
            <person name="Beckman K.B."/>
            <person name="Gohl D.M."/>
        </authorList>
    </citation>
    <scope>NUCLEOTIDE SEQUENCE</scope>
    <source>
        <strain evidence="1">Duluth1</strain>
        <tissue evidence="1">Whole animal</tissue>
    </source>
</reference>
<dbReference type="Proteomes" id="UP000828390">
    <property type="component" value="Unassembled WGS sequence"/>
</dbReference>